<keyword evidence="3 9" id="KW-0396">Initiation factor</keyword>
<evidence type="ECO:0000256" key="3">
    <source>
        <dbReference type="ARBA" id="ARBA00022540"/>
    </source>
</evidence>
<dbReference type="InterPro" id="IPR000504">
    <property type="entry name" value="RRM_dom"/>
</dbReference>
<dbReference type="SMART" id="SM00360">
    <property type="entry name" value="RRM"/>
    <property type="match status" value="1"/>
</dbReference>
<dbReference type="InterPro" id="IPR038178">
    <property type="entry name" value="Kringle_sf"/>
</dbReference>
<dbReference type="InterPro" id="IPR012677">
    <property type="entry name" value="Nucleotide-bd_a/b_plait_sf"/>
</dbReference>
<dbReference type="GeneID" id="36338150"/>
<feature type="domain" description="Protein kinase" evidence="13">
    <location>
        <begin position="882"/>
        <end position="1202"/>
    </location>
</feature>
<name>W6V822_ECHGR</name>
<feature type="domain" description="RRM" evidence="15">
    <location>
        <begin position="1240"/>
        <end position="1324"/>
    </location>
</feature>
<evidence type="ECO:0000259" key="14">
    <source>
        <dbReference type="PROSITE" id="PS50070"/>
    </source>
</evidence>
<evidence type="ECO:0000256" key="6">
    <source>
        <dbReference type="ARBA" id="ARBA00022884"/>
    </source>
</evidence>
<comment type="caution">
    <text evidence="10">Lacks conserved residue(s) required for the propagation of feature annotation.</text>
</comment>
<dbReference type="InterPro" id="IPR034363">
    <property type="entry name" value="eIF3B_RRM"/>
</dbReference>
<dbReference type="InterPro" id="IPR013806">
    <property type="entry name" value="Kringle-like"/>
</dbReference>
<dbReference type="Gene3D" id="1.10.510.10">
    <property type="entry name" value="Transferase(Phosphotransferase) domain 1"/>
    <property type="match status" value="1"/>
</dbReference>
<dbReference type="KEGG" id="egl:EGR_02435"/>
<dbReference type="InterPro" id="IPR035979">
    <property type="entry name" value="RBD_domain_sf"/>
</dbReference>
<dbReference type="PROSITE" id="PS00109">
    <property type="entry name" value="PROTEIN_KINASE_TYR"/>
    <property type="match status" value="1"/>
</dbReference>
<evidence type="ECO:0000313" key="17">
    <source>
        <dbReference type="Proteomes" id="UP000019149"/>
    </source>
</evidence>
<dbReference type="PANTHER" id="PTHR14068">
    <property type="entry name" value="EUKARYOTIC TRANSLATION INITIATION FACTOR 3 EIF3 -RELATED"/>
    <property type="match status" value="1"/>
</dbReference>
<dbReference type="Gene3D" id="3.30.200.20">
    <property type="entry name" value="Phosphorylase Kinase, domain 1"/>
    <property type="match status" value="1"/>
</dbReference>
<dbReference type="InterPro" id="IPR001245">
    <property type="entry name" value="Ser-Thr/Tyr_kinase_cat_dom"/>
</dbReference>
<dbReference type="PROSITE" id="PS50102">
    <property type="entry name" value="RRM"/>
    <property type="match status" value="1"/>
</dbReference>
<comment type="caution">
    <text evidence="16">The sequence shown here is derived from an EMBL/GenBank/DDBJ whole genome shotgun (WGS) entry which is preliminary data.</text>
</comment>
<evidence type="ECO:0000256" key="8">
    <source>
        <dbReference type="ARBA" id="ARBA00023157"/>
    </source>
</evidence>
<evidence type="ECO:0000256" key="10">
    <source>
        <dbReference type="PROSITE-ProRule" id="PRU00121"/>
    </source>
</evidence>
<dbReference type="STRING" id="6210.W6V822"/>
<keyword evidence="12" id="KW-1133">Transmembrane helix</keyword>
<keyword evidence="4 10" id="KW-0420">Kringle</keyword>
<dbReference type="GO" id="GO:0031369">
    <property type="term" value="F:translation initiation factor binding"/>
    <property type="evidence" value="ECO:0007669"/>
    <property type="project" value="InterPro"/>
</dbReference>
<feature type="domain" description="Kringle" evidence="14">
    <location>
        <begin position="519"/>
        <end position="612"/>
    </location>
</feature>
<dbReference type="GO" id="GO:0033290">
    <property type="term" value="C:eukaryotic 48S preinitiation complex"/>
    <property type="evidence" value="ECO:0007669"/>
    <property type="project" value="UniProtKB-UniRule"/>
</dbReference>
<keyword evidence="7 9" id="KW-0648">Protein biosynthesis</keyword>
<dbReference type="GO" id="GO:0003743">
    <property type="term" value="F:translation initiation factor activity"/>
    <property type="evidence" value="ECO:0007669"/>
    <property type="project" value="UniProtKB-UniRule"/>
</dbReference>
<dbReference type="InterPro" id="IPR000001">
    <property type="entry name" value="Kringle"/>
</dbReference>
<keyword evidence="6 9" id="KW-0694">RNA-binding</keyword>
<dbReference type="SUPFAM" id="SSF57440">
    <property type="entry name" value="Kringle-like"/>
    <property type="match status" value="1"/>
</dbReference>
<reference evidence="16 17" key="1">
    <citation type="journal article" date="2013" name="Nat. Genet.">
        <title>The genome of the hydatid tapeworm Echinococcus granulosus.</title>
        <authorList>
            <person name="Zheng H."/>
            <person name="Zhang W."/>
            <person name="Zhang L."/>
            <person name="Zhang Z."/>
            <person name="Li J."/>
            <person name="Lu G."/>
            <person name="Zhu Y."/>
            <person name="Wang Y."/>
            <person name="Huang Y."/>
            <person name="Liu J."/>
            <person name="Kang H."/>
            <person name="Chen J."/>
            <person name="Wang L."/>
            <person name="Chen A."/>
            <person name="Yu S."/>
            <person name="Gao Z."/>
            <person name="Jin L."/>
            <person name="Gu W."/>
            <person name="Wang Z."/>
            <person name="Zhao L."/>
            <person name="Shi B."/>
            <person name="Wen H."/>
            <person name="Lin R."/>
            <person name="Jones M.K."/>
            <person name="Brejova B."/>
            <person name="Vinar T."/>
            <person name="Zhao G."/>
            <person name="McManus D.P."/>
            <person name="Chen Z."/>
            <person name="Zhou Y."/>
            <person name="Wang S."/>
        </authorList>
    </citation>
    <scope>NUCLEOTIDE SEQUENCE [LARGE SCALE GENOMIC DNA]</scope>
</reference>
<comment type="function">
    <text evidence="9">RNA-binding component of the eukaryotic translation initiation factor 3 (eIF-3) complex, which is involved in protein synthesis of a specialized repertoire of mRNAs and, together with other initiation factors, stimulates binding of mRNA and methionyl-tRNAi to the 40S ribosome. The eIF-3 complex specifically targets and initiates translation of a subset of mRNAs involved in cell proliferation.</text>
</comment>
<evidence type="ECO:0000256" key="11">
    <source>
        <dbReference type="SAM" id="MobiDB-lite"/>
    </source>
</evidence>
<dbReference type="SUPFAM" id="SSF56112">
    <property type="entry name" value="Protein kinase-like (PK-like)"/>
    <property type="match status" value="1"/>
</dbReference>
<evidence type="ECO:0000256" key="9">
    <source>
        <dbReference type="HAMAP-Rule" id="MF_03001"/>
    </source>
</evidence>
<dbReference type="GO" id="GO:0001732">
    <property type="term" value="P:formation of cytoplasmic translation initiation complex"/>
    <property type="evidence" value="ECO:0007669"/>
    <property type="project" value="UniProtKB-UniRule"/>
</dbReference>
<dbReference type="InterPro" id="IPR011009">
    <property type="entry name" value="Kinase-like_dom_sf"/>
</dbReference>
<comment type="subunit">
    <text evidence="9">Component of the eukaryotic translation initiation factor 3 (eIF-3) complex.</text>
</comment>
<keyword evidence="12" id="KW-0812">Transmembrane</keyword>
<dbReference type="Gene3D" id="2.40.20.10">
    <property type="entry name" value="Plasminogen Kringle 4"/>
    <property type="match status" value="1"/>
</dbReference>
<dbReference type="Pfam" id="PF08662">
    <property type="entry name" value="eIF2A"/>
    <property type="match status" value="1"/>
</dbReference>
<dbReference type="Gene3D" id="3.30.70.330">
    <property type="match status" value="1"/>
</dbReference>
<keyword evidence="12" id="KW-0472">Membrane</keyword>
<sequence length="1884" mass="210399">MHLLGERWASNVNLVIEEWSESPEAEKTPVLVFVYFSLIALGGASKIVHSVKVNDTVTLDPCPIPEVVGSVKSRWEWYRDNDLVTADSSPFLKLHEHNGSLTITARMADVNHAYGCRGFAILPNGTEIFGHLMPYVISPIIPAFLEHDLRNVTVARNEQYEIPCKAGGIKSTLEIKVNGGNWPWKRVRIFNDTVIECRAFNSAGEEKASAYLSVEPDTWESGHTFREKPCDRAVVVLGEEAGCGGLPISSFFIRCPTLSLLATDDDDAMLMDISWIPRSILGVKEKTHLNHLSDWSACHPFMLSAPSVCSGILEAEGSAGSVYTISTSRLLLAESTNRILASTFRKWDSLVPPNAPPASPHLRCLQQAKRLVCLIVFPRCLEIEAYIEDFNSFDVDPDKQFLSSREFPICQQHCFLITALICAASFNTSHERAALWDYKPNATQGEGWRELLARGDNISQILPDDGCTGLSRMVTTNSPTSFRENVGGQFRDAPTSACQSLSFAALSPRRAATPSASQNCYSGYGVDYRGTAPAPTSCLPWVELDYVKSDSPDPLTSLSPSIIPREALEPLPSNYSVCRNPLGLAPKPFCVGSSRSTPGILTLFNCSFLVDCAFANSTPLVNHVNLLRHQQRINMISITATMCTFFFLLIFLALAYILRACRQEKARVSVEEERENRRAQLVARRVRLRETNCSGRCLLCCFYTLQDACGKNDGGGQWACCRHRCCCIETHEKIDPTKAGAETALEKAPDDEDEEVQHLVEFLRQNHLHERPSAVGVLSYTDNQPHLTPLGVLSEATGSAEHADADTASHPPISSLNSYLQPSEPSSTEASIVLCRHGLHHTHCLAGANVAHVHLDSAFMLVSAGQFMHPKLKQLSYSRKLLIEERTLAKSAYGHVILARAPSFSLKKRFGLADSDLSEGLDVPESPYVVIKTLNFGATPAAETSFFREAELLIELDHPNIVRIIGICIPLQPYSLIYEYMRDGDLNTFLHHARDAAASPHTSATNELAFSVINDDDTGSDADKASTAFVANDEALPTPTLLRFALGVCEAMIYLSGKLYVHRDLATRNCLVNGSHVKLADFSMCRRLPHNCAADLVDTDSEAPLAVRWLPLESILQGHFNVDTDVWSFGVLLWELFTFGQMPYGNVEVSEVIRALTENRRLPRPDHCPPSIYRLMQKCWSPTREQRPSFREIKQGGNVPLACAQIGLKVMNFLDSGSMSPELIPDILEQEPTVQNLTANTVIVDGCPVIGKEKADLLKNVLLKKFSVNGEITFSNLPTNNEGQTRGYMFITYASPEGAVKAINEMNNFALDKAHTLLVTSLSDFSKCTSARKQWVPPEKKPYHDVGNLRSWLLNEFARDQFALLHQDGDKCSVFWHTNSEEILIEQRDDWSEGWIHWSPYGTYLATMHSQGVILWGGDKFERVGRFAHRDIGMLDFSPNEKFMVTLSQNAEAREKQNASLCDMVVWDVRKGTACRNFSGSITSWPTFKWSHDDAFVATLQGGKIYVYETETFKLLDKKPIVMPVGINDFAWSPTDNIISFWTPETNNTPARVALISIPTRKELCTKNLFSVAEIQLLWHPQGDFLCVQVLRCNKKKIEDGQVKYLGTFVNFEIVRMREKLYPIDQVSVKDAASVTCFAWEPTGSRFVYIATDNAGKITIPLYELTKSGKVSEVSTFDRGNSRINELRWSPKGSTFVVANLRTADASIEFIDANDCQSVAKVEHPMASELHWDGTGRYLASVVTWLKQKSDNAVWFWNSVGRPLYQKKVTGLHIFAWRPFPPTLLSPEQIHAIKKSLASKYSAQFDAEDKMLASKASREVMERRKMLTSEFTDWRTSLLSRHSADKAKRDKLRGIDTEKQVDEETEEELEFLVKTSRVVVRRES</sequence>
<dbReference type="RefSeq" id="XP_024353835.1">
    <property type="nucleotide sequence ID" value="XM_024491684.1"/>
</dbReference>
<comment type="similarity">
    <text evidence="9">Belongs to the eIF-3 subunit B family.</text>
</comment>
<dbReference type="PROSITE" id="PS50011">
    <property type="entry name" value="PROTEIN_KINASE_DOM"/>
    <property type="match status" value="1"/>
</dbReference>
<dbReference type="GO" id="GO:0004713">
    <property type="term" value="F:protein tyrosine kinase activity"/>
    <property type="evidence" value="ECO:0007669"/>
    <property type="project" value="InterPro"/>
</dbReference>
<evidence type="ECO:0000259" key="15">
    <source>
        <dbReference type="PROSITE" id="PS50102"/>
    </source>
</evidence>
<keyword evidence="2 9" id="KW-0963">Cytoplasm</keyword>
<dbReference type="Proteomes" id="UP000019149">
    <property type="component" value="Unassembled WGS sequence"/>
</dbReference>
<evidence type="ECO:0000256" key="5">
    <source>
        <dbReference type="ARBA" id="ARBA00022574"/>
    </source>
</evidence>
<dbReference type="InterPro" id="IPR013979">
    <property type="entry name" value="TIF_beta_prop-like"/>
</dbReference>
<evidence type="ECO:0000256" key="2">
    <source>
        <dbReference type="ARBA" id="ARBA00022490"/>
    </source>
</evidence>
<dbReference type="PANTHER" id="PTHR14068:SF0">
    <property type="entry name" value="EUKARYOTIC TRANSLATION INITIATION FACTOR 3 SUBUNIT B"/>
    <property type="match status" value="1"/>
</dbReference>
<evidence type="ECO:0000256" key="4">
    <source>
        <dbReference type="ARBA" id="ARBA00022572"/>
    </source>
</evidence>
<evidence type="ECO:0000256" key="7">
    <source>
        <dbReference type="ARBA" id="ARBA00022917"/>
    </source>
</evidence>
<dbReference type="Gene3D" id="2.130.10.10">
    <property type="entry name" value="YVTN repeat-like/Quinoprotein amine dehydrogenase"/>
    <property type="match status" value="2"/>
</dbReference>
<dbReference type="InterPro" id="IPR008266">
    <property type="entry name" value="Tyr_kinase_AS"/>
</dbReference>
<evidence type="ECO:0000313" key="16">
    <source>
        <dbReference type="EMBL" id="EUB62639.1"/>
    </source>
</evidence>
<feature type="compositionally biased region" description="Polar residues" evidence="11">
    <location>
        <begin position="812"/>
        <end position="824"/>
    </location>
</feature>
<dbReference type="GO" id="GO:0003723">
    <property type="term" value="F:RNA binding"/>
    <property type="evidence" value="ECO:0007669"/>
    <property type="project" value="UniProtKB-UniRule"/>
</dbReference>
<evidence type="ECO:0000256" key="1">
    <source>
        <dbReference type="ARBA" id="ARBA00004496"/>
    </source>
</evidence>
<gene>
    <name evidence="16" type="ORF">EGR_02435</name>
</gene>
<dbReference type="Pfam" id="PF00076">
    <property type="entry name" value="RRM_1"/>
    <property type="match status" value="1"/>
</dbReference>
<keyword evidence="5" id="KW-0853">WD repeat</keyword>
<protein>
    <recommendedName>
        <fullName evidence="9">Eukaryotic translation initiation factor 3 subunit B</fullName>
        <shortName evidence="9">eIF3b</shortName>
    </recommendedName>
    <alternativeName>
        <fullName evidence="9">Eukaryotic translation initiation factor 3 subunit 9</fullName>
    </alternativeName>
</protein>
<dbReference type="PRINTS" id="PR00109">
    <property type="entry name" value="TYRKINASE"/>
</dbReference>
<organism evidence="16 17">
    <name type="scientific">Echinococcus granulosus</name>
    <name type="common">Hydatid tapeworm</name>
    <dbReference type="NCBI Taxonomy" id="6210"/>
    <lineage>
        <taxon>Eukaryota</taxon>
        <taxon>Metazoa</taxon>
        <taxon>Spiralia</taxon>
        <taxon>Lophotrochozoa</taxon>
        <taxon>Platyhelminthes</taxon>
        <taxon>Cestoda</taxon>
        <taxon>Eucestoda</taxon>
        <taxon>Cyclophyllidea</taxon>
        <taxon>Taeniidae</taxon>
        <taxon>Echinococcus</taxon>
        <taxon>Echinococcus granulosus group</taxon>
    </lineage>
</organism>
<dbReference type="GO" id="GO:0016282">
    <property type="term" value="C:eukaryotic 43S preinitiation complex"/>
    <property type="evidence" value="ECO:0007669"/>
    <property type="project" value="UniProtKB-UniRule"/>
</dbReference>
<dbReference type="InterPro" id="IPR000719">
    <property type="entry name" value="Prot_kinase_dom"/>
</dbReference>
<dbReference type="GO" id="GO:0005524">
    <property type="term" value="F:ATP binding"/>
    <property type="evidence" value="ECO:0007669"/>
    <property type="project" value="InterPro"/>
</dbReference>
<evidence type="ECO:0000256" key="12">
    <source>
        <dbReference type="SAM" id="Phobius"/>
    </source>
</evidence>
<feature type="region of interest" description="Disordered" evidence="11">
    <location>
        <begin position="800"/>
        <end position="824"/>
    </location>
</feature>
<dbReference type="EMBL" id="APAU02000011">
    <property type="protein sequence ID" value="EUB62639.1"/>
    <property type="molecule type" value="Genomic_DNA"/>
</dbReference>
<dbReference type="CDD" id="cd00192">
    <property type="entry name" value="PTKc"/>
    <property type="match status" value="1"/>
</dbReference>
<dbReference type="CDD" id="cd12278">
    <property type="entry name" value="RRM_eIF3B"/>
    <property type="match status" value="1"/>
</dbReference>
<keyword evidence="17" id="KW-1185">Reference proteome</keyword>
<keyword evidence="8" id="KW-1015">Disulfide bond</keyword>
<dbReference type="GO" id="GO:0005852">
    <property type="term" value="C:eukaryotic translation initiation factor 3 complex"/>
    <property type="evidence" value="ECO:0007669"/>
    <property type="project" value="UniProtKB-UniRule"/>
</dbReference>
<dbReference type="CTD" id="36338150"/>
<proteinExistence type="inferred from homology"/>
<dbReference type="InterPro" id="IPR011400">
    <property type="entry name" value="EIF3B"/>
</dbReference>
<feature type="transmembrane region" description="Helical" evidence="12">
    <location>
        <begin position="633"/>
        <end position="658"/>
    </location>
</feature>
<dbReference type="PROSITE" id="PS50070">
    <property type="entry name" value="KRINGLE_2"/>
    <property type="match status" value="1"/>
</dbReference>
<dbReference type="SMART" id="SM00219">
    <property type="entry name" value="TyrKc"/>
    <property type="match status" value="1"/>
</dbReference>
<evidence type="ECO:0000259" key="13">
    <source>
        <dbReference type="PROSITE" id="PS50011"/>
    </source>
</evidence>
<dbReference type="InterPro" id="IPR020635">
    <property type="entry name" value="Tyr_kinase_cat_dom"/>
</dbReference>
<dbReference type="OrthoDB" id="2431000at2759"/>
<dbReference type="SUPFAM" id="SSF82171">
    <property type="entry name" value="DPP6 N-terminal domain-like"/>
    <property type="match status" value="1"/>
</dbReference>
<accession>W6V822</accession>
<dbReference type="Pfam" id="PF07714">
    <property type="entry name" value="PK_Tyr_Ser-Thr"/>
    <property type="match status" value="1"/>
</dbReference>
<dbReference type="HAMAP" id="MF_03001">
    <property type="entry name" value="eIF3b"/>
    <property type="match status" value="1"/>
</dbReference>
<dbReference type="SUPFAM" id="SSF54928">
    <property type="entry name" value="RNA-binding domain, RBD"/>
    <property type="match status" value="1"/>
</dbReference>
<dbReference type="InterPro" id="IPR015943">
    <property type="entry name" value="WD40/YVTN_repeat-like_dom_sf"/>
</dbReference>
<comment type="subcellular location">
    <subcellularLocation>
        <location evidence="1 9">Cytoplasm</location>
    </subcellularLocation>
</comment>